<name>A0ACB9GTN6_9ASTR</name>
<dbReference type="EMBL" id="CM042030">
    <property type="protein sequence ID" value="KAI3786576.1"/>
    <property type="molecule type" value="Genomic_DNA"/>
</dbReference>
<proteinExistence type="predicted"/>
<comment type="caution">
    <text evidence="1">The sequence shown here is derived from an EMBL/GenBank/DDBJ whole genome shotgun (WGS) entry which is preliminary data.</text>
</comment>
<organism evidence="1 2">
    <name type="scientific">Smallanthus sonchifolius</name>
    <dbReference type="NCBI Taxonomy" id="185202"/>
    <lineage>
        <taxon>Eukaryota</taxon>
        <taxon>Viridiplantae</taxon>
        <taxon>Streptophyta</taxon>
        <taxon>Embryophyta</taxon>
        <taxon>Tracheophyta</taxon>
        <taxon>Spermatophyta</taxon>
        <taxon>Magnoliopsida</taxon>
        <taxon>eudicotyledons</taxon>
        <taxon>Gunneridae</taxon>
        <taxon>Pentapetalae</taxon>
        <taxon>asterids</taxon>
        <taxon>campanulids</taxon>
        <taxon>Asterales</taxon>
        <taxon>Asteraceae</taxon>
        <taxon>Asteroideae</taxon>
        <taxon>Heliantheae alliance</taxon>
        <taxon>Millerieae</taxon>
        <taxon>Smallanthus</taxon>
    </lineage>
</organism>
<dbReference type="Proteomes" id="UP001056120">
    <property type="component" value="Linkage Group LG13"/>
</dbReference>
<sequence>MSHLVCPTVNPTLYDSRKREFWETATYVYQENKHTITTIVDGKHIAIRIETIRTHLQLEDTKGKYSFPDSDVQQTFWDMGYGGNPKAEDIPPTPTSKANYLTEEREEVSQPISTNQDEGEGTSKDSKKLDEDSFNIKELTVRYQTLPADVSSIQISEKTQVESDQNLIRQHQASLETKISKAKSNPADPIFTSVAAESSSVATEDIPKEKAQGKMPIMEEEEAEKVVPITTGKFQMRDLTGIKMSTVSEMVKQVRKDQIISQQNISSNPNTPQPSHPTELLKVKKETAEEPKALSSHLTPTRIEVSTPSSQQTPSPKKEYSTPSPQRTVSTPSSSRKKRLVLKKTKASITSWNHMGQRYVIKRDDNTREMFKCISDVMELSKSNLERIVSLGIDRFNDSEGARQLIQARKKRGFSVREEEKKEEEPLETIPIVSWQLLGKTGQFLIIYQNGVQKYLSVDRIVTLVPNDLRALLMIPLKNDSNDQMGEFVKDAMHRQLDSSSSSKSSKEEEDEGKKERFFGKEDDPDRSDKDEFCTDTEVPLADSQVLISE</sequence>
<protein>
    <submittedName>
        <fullName evidence="1">Uncharacterized protein</fullName>
    </submittedName>
</protein>
<evidence type="ECO:0000313" key="1">
    <source>
        <dbReference type="EMBL" id="KAI3786576.1"/>
    </source>
</evidence>
<keyword evidence="2" id="KW-1185">Reference proteome</keyword>
<gene>
    <name evidence="1" type="ORF">L1987_40349</name>
</gene>
<evidence type="ECO:0000313" key="2">
    <source>
        <dbReference type="Proteomes" id="UP001056120"/>
    </source>
</evidence>
<reference evidence="1 2" key="2">
    <citation type="journal article" date="2022" name="Mol. Ecol. Resour.">
        <title>The genomes of chicory, endive, great burdock and yacon provide insights into Asteraceae paleo-polyploidization history and plant inulin production.</title>
        <authorList>
            <person name="Fan W."/>
            <person name="Wang S."/>
            <person name="Wang H."/>
            <person name="Wang A."/>
            <person name="Jiang F."/>
            <person name="Liu H."/>
            <person name="Zhao H."/>
            <person name="Xu D."/>
            <person name="Zhang Y."/>
        </authorList>
    </citation>
    <scope>NUCLEOTIDE SEQUENCE [LARGE SCALE GENOMIC DNA]</scope>
    <source>
        <strain evidence="2">cv. Yunnan</strain>
        <tissue evidence="1">Leaves</tissue>
    </source>
</reference>
<accession>A0ACB9GTN6</accession>
<reference evidence="2" key="1">
    <citation type="journal article" date="2022" name="Mol. Ecol. Resour.">
        <title>The genomes of chicory, endive, great burdock and yacon provide insights into Asteraceae palaeo-polyploidization history and plant inulin production.</title>
        <authorList>
            <person name="Fan W."/>
            <person name="Wang S."/>
            <person name="Wang H."/>
            <person name="Wang A."/>
            <person name="Jiang F."/>
            <person name="Liu H."/>
            <person name="Zhao H."/>
            <person name="Xu D."/>
            <person name="Zhang Y."/>
        </authorList>
    </citation>
    <scope>NUCLEOTIDE SEQUENCE [LARGE SCALE GENOMIC DNA]</scope>
    <source>
        <strain evidence="2">cv. Yunnan</strain>
    </source>
</reference>